<keyword evidence="2" id="KW-0812">Transmembrane</keyword>
<sequence length="542" mass="59524">MEVKLVYRALRKLSDWALTFYSEIDVQGGENVPVGGPLIVVSCHHNEILDIATLAVTIPHRRPLCFWAKSTLFKSLITRAILTSSGSIPVHRNPNSGAAPEGYKAGGNGHNSTNDFHQALFLETFRALDAGEAIGVFPEGTSYTQPRIVQVKEGAARAALEYVRWQRDHARSSTTTNGRKLLIVPVGIVHTDKSQYQSRQRTRRWGTPIDVAAHAGRYLAEDTGDPRDVVKALSKEIEQRMVQLSVNAPDWDSLYAARMARDILWGDERNIPLREFPAVTQSLVDVLSKTNGDSPSRSDVIQALLRYRSLLHYTSITHSCLTAIVAGSGRSLVPTSRAALAVFLRELSVTFLHPRFIIFLPIFVLHIPAYVAALTLKRALASPREEETYAQFKAVGGVLGATGAYALVAKAMLRPLASCIGRYNTLLKRLIASYKILVGLLSSQSASLSEEALAPYTAPPRPAANPFIKTIPNPVNEETSGPADVLAPPLRKLIRLLLAARTQATLALTEFFMASNKPRTLHPLLNVRVNELLARERGEGRD</sequence>
<organism evidence="4 5">
    <name type="scientific">Rhodonia placenta</name>
    <dbReference type="NCBI Taxonomy" id="104341"/>
    <lineage>
        <taxon>Eukaryota</taxon>
        <taxon>Fungi</taxon>
        <taxon>Dikarya</taxon>
        <taxon>Basidiomycota</taxon>
        <taxon>Agaricomycotina</taxon>
        <taxon>Agaricomycetes</taxon>
        <taxon>Polyporales</taxon>
        <taxon>Adustoporiaceae</taxon>
        <taxon>Rhodonia</taxon>
    </lineage>
</organism>
<dbReference type="GO" id="GO:0004366">
    <property type="term" value="F:glycerol-3-phosphate O-acyltransferase activity"/>
    <property type="evidence" value="ECO:0007669"/>
    <property type="project" value="TreeGrafter"/>
</dbReference>
<comment type="caution">
    <text evidence="4">The sequence shown here is derived from an EMBL/GenBank/DDBJ whole genome shotgun (WGS) entry which is preliminary data.</text>
</comment>
<evidence type="ECO:0000256" key="1">
    <source>
        <dbReference type="SAM" id="MobiDB-lite"/>
    </source>
</evidence>
<dbReference type="GO" id="GO:0008654">
    <property type="term" value="P:phospholipid biosynthetic process"/>
    <property type="evidence" value="ECO:0007669"/>
    <property type="project" value="TreeGrafter"/>
</dbReference>
<feature type="transmembrane region" description="Helical" evidence="2">
    <location>
        <begin position="356"/>
        <end position="376"/>
    </location>
</feature>
<reference evidence="4" key="2">
    <citation type="journal article" name="Front. Microbiol.">
        <title>Degradative Capacity of Two Strains of Rhodonia placenta: From Phenotype to Genotype.</title>
        <authorList>
            <person name="Kolle M."/>
            <person name="Horta M.A.C."/>
            <person name="Nowrousian M."/>
            <person name="Ohm R.A."/>
            <person name="Benz J.P."/>
            <person name="Pilgard A."/>
        </authorList>
    </citation>
    <scope>NUCLEOTIDE SEQUENCE</scope>
    <source>
        <strain evidence="4">FPRL280</strain>
    </source>
</reference>
<name>A0A8H7P1M2_9APHY</name>
<accession>A0A8H7P1M2</accession>
<dbReference type="SMART" id="SM00563">
    <property type="entry name" value="PlsC"/>
    <property type="match status" value="1"/>
</dbReference>
<keyword evidence="2" id="KW-0472">Membrane</keyword>
<dbReference type="PANTHER" id="PTHR31605:SF0">
    <property type="entry name" value="GLYCEROL-3-PHOSPHATE O-ACYLTRANSFERASE 1"/>
    <property type="match status" value="1"/>
</dbReference>
<dbReference type="Pfam" id="PF01553">
    <property type="entry name" value="Acyltransferase"/>
    <property type="match status" value="1"/>
</dbReference>
<keyword evidence="2" id="KW-1133">Transmembrane helix</keyword>
<dbReference type="GO" id="GO:0016287">
    <property type="term" value="F:glycerone-phosphate O-acyltransferase activity"/>
    <property type="evidence" value="ECO:0007669"/>
    <property type="project" value="TreeGrafter"/>
</dbReference>
<reference evidence="4" key="1">
    <citation type="submission" date="2020-11" db="EMBL/GenBank/DDBJ databases">
        <authorList>
            <person name="Koelle M."/>
            <person name="Horta M.A.C."/>
            <person name="Nowrousian M."/>
            <person name="Ohm R.A."/>
            <person name="Benz P."/>
            <person name="Pilgard A."/>
        </authorList>
    </citation>
    <scope>NUCLEOTIDE SEQUENCE</scope>
    <source>
        <strain evidence="4">FPRL280</strain>
    </source>
</reference>
<dbReference type="PANTHER" id="PTHR31605">
    <property type="entry name" value="GLYCEROL-3-PHOSPHATE O-ACYLTRANSFERASE 1"/>
    <property type="match status" value="1"/>
</dbReference>
<dbReference type="InterPro" id="IPR052744">
    <property type="entry name" value="GPAT/DAPAT"/>
</dbReference>
<protein>
    <recommendedName>
        <fullName evidence="3">Phospholipid/glycerol acyltransferase domain-containing protein</fullName>
    </recommendedName>
</protein>
<evidence type="ECO:0000259" key="3">
    <source>
        <dbReference type="SMART" id="SM00563"/>
    </source>
</evidence>
<feature type="region of interest" description="Disordered" evidence="1">
    <location>
        <begin position="90"/>
        <end position="109"/>
    </location>
</feature>
<feature type="domain" description="Phospholipid/glycerol acyltransferase" evidence="3">
    <location>
        <begin position="38"/>
        <end position="191"/>
    </location>
</feature>
<dbReference type="EMBL" id="JADOXO010000104">
    <property type="protein sequence ID" value="KAF9813465.1"/>
    <property type="molecule type" value="Genomic_DNA"/>
</dbReference>
<gene>
    <name evidence="4" type="ORF">IEO21_05572</name>
</gene>
<dbReference type="Proteomes" id="UP000639403">
    <property type="component" value="Unassembled WGS sequence"/>
</dbReference>
<dbReference type="AlphaFoldDB" id="A0A8H7P1M2"/>
<dbReference type="InterPro" id="IPR002123">
    <property type="entry name" value="Plipid/glycerol_acylTrfase"/>
</dbReference>
<evidence type="ECO:0000313" key="5">
    <source>
        <dbReference type="Proteomes" id="UP000639403"/>
    </source>
</evidence>
<evidence type="ECO:0000313" key="4">
    <source>
        <dbReference type="EMBL" id="KAF9813465.1"/>
    </source>
</evidence>
<dbReference type="SUPFAM" id="SSF69593">
    <property type="entry name" value="Glycerol-3-phosphate (1)-acyltransferase"/>
    <property type="match status" value="1"/>
</dbReference>
<evidence type="ECO:0000256" key="2">
    <source>
        <dbReference type="SAM" id="Phobius"/>
    </source>
</evidence>
<proteinExistence type="predicted"/>